<feature type="domain" description="RCK N-terminal" evidence="10">
    <location>
        <begin position="400"/>
        <end position="518"/>
    </location>
</feature>
<dbReference type="Gene3D" id="1.20.1530.20">
    <property type="match status" value="1"/>
</dbReference>
<feature type="transmembrane region" description="Helical" evidence="9">
    <location>
        <begin position="335"/>
        <end position="358"/>
    </location>
</feature>
<feature type="domain" description="RCK C-terminal" evidence="11">
    <location>
        <begin position="534"/>
        <end position="615"/>
    </location>
</feature>
<dbReference type="SUPFAM" id="SSF116726">
    <property type="entry name" value="TrkA C-terminal domain-like"/>
    <property type="match status" value="1"/>
</dbReference>
<feature type="transmembrane region" description="Helical" evidence="9">
    <location>
        <begin position="31"/>
        <end position="52"/>
    </location>
</feature>
<evidence type="ECO:0000256" key="5">
    <source>
        <dbReference type="ARBA" id="ARBA00022692"/>
    </source>
</evidence>
<keyword evidence="7" id="KW-0406">Ion transport</keyword>
<keyword evidence="4" id="KW-0050">Antiport</keyword>
<dbReference type="RefSeq" id="WP_188696771.1">
    <property type="nucleotide sequence ID" value="NZ_BMIR01000019.1"/>
</dbReference>
<dbReference type="InterPro" id="IPR006153">
    <property type="entry name" value="Cation/H_exchanger_TM"/>
</dbReference>
<evidence type="ECO:0000256" key="7">
    <source>
        <dbReference type="ARBA" id="ARBA00023065"/>
    </source>
</evidence>
<evidence type="ECO:0000259" key="11">
    <source>
        <dbReference type="PROSITE" id="PS51202"/>
    </source>
</evidence>
<dbReference type="InterPro" id="IPR036721">
    <property type="entry name" value="RCK_C_sf"/>
</dbReference>
<comment type="similarity">
    <text evidence="2">Belongs to the monovalent cation:proton antiporter 2 (CPA2) transporter (TC 2.A.37) family.</text>
</comment>
<dbReference type="PROSITE" id="PS51202">
    <property type="entry name" value="RCK_C"/>
    <property type="match status" value="1"/>
</dbReference>
<feature type="transmembrane region" description="Helical" evidence="9">
    <location>
        <begin position="278"/>
        <end position="296"/>
    </location>
</feature>
<feature type="transmembrane region" description="Helical" evidence="9">
    <location>
        <begin position="191"/>
        <end position="213"/>
    </location>
</feature>
<feature type="transmembrane region" description="Helical" evidence="9">
    <location>
        <begin position="370"/>
        <end position="388"/>
    </location>
</feature>
<feature type="transmembrane region" description="Helical" evidence="9">
    <location>
        <begin position="132"/>
        <end position="151"/>
    </location>
</feature>
<accession>A0A8J2YLN8</accession>
<proteinExistence type="inferred from homology"/>
<feature type="transmembrane region" description="Helical" evidence="9">
    <location>
        <begin position="308"/>
        <end position="329"/>
    </location>
</feature>
<feature type="transmembrane region" description="Helical" evidence="9">
    <location>
        <begin position="163"/>
        <end position="185"/>
    </location>
</feature>
<dbReference type="Gene3D" id="3.30.70.1450">
    <property type="entry name" value="Regulator of K+ conductance, C-terminal domain"/>
    <property type="match status" value="1"/>
</dbReference>
<dbReference type="Pfam" id="PF02080">
    <property type="entry name" value="TrkA_C"/>
    <property type="match status" value="1"/>
</dbReference>
<evidence type="ECO:0000313" key="13">
    <source>
        <dbReference type="Proteomes" id="UP000628775"/>
    </source>
</evidence>
<dbReference type="GO" id="GO:0006813">
    <property type="term" value="P:potassium ion transport"/>
    <property type="evidence" value="ECO:0007669"/>
    <property type="project" value="InterPro"/>
</dbReference>
<dbReference type="GO" id="GO:0015297">
    <property type="term" value="F:antiporter activity"/>
    <property type="evidence" value="ECO:0007669"/>
    <property type="project" value="UniProtKB-KW"/>
</dbReference>
<name>A0A8J2YLN8_9BACL</name>
<evidence type="ECO:0000256" key="9">
    <source>
        <dbReference type="SAM" id="Phobius"/>
    </source>
</evidence>
<keyword evidence="8 9" id="KW-0472">Membrane</keyword>
<dbReference type="InterPro" id="IPR006037">
    <property type="entry name" value="RCK_C"/>
</dbReference>
<protein>
    <submittedName>
        <fullName evidence="12">Putative Na(+)/H(+) antiporter YjbQ</fullName>
    </submittedName>
</protein>
<evidence type="ECO:0000256" key="6">
    <source>
        <dbReference type="ARBA" id="ARBA00022989"/>
    </source>
</evidence>
<dbReference type="PANTHER" id="PTHR43562">
    <property type="entry name" value="NAPA-TYPE SODIUM/HYDROGEN ANTIPORTER"/>
    <property type="match status" value="1"/>
</dbReference>
<feature type="transmembrane region" description="Helical" evidence="9">
    <location>
        <begin position="234"/>
        <end position="266"/>
    </location>
</feature>
<dbReference type="InterPro" id="IPR036291">
    <property type="entry name" value="NAD(P)-bd_dom_sf"/>
</dbReference>
<evidence type="ECO:0000256" key="3">
    <source>
        <dbReference type="ARBA" id="ARBA00022448"/>
    </source>
</evidence>
<evidence type="ECO:0000313" key="12">
    <source>
        <dbReference type="EMBL" id="GGE51345.1"/>
    </source>
</evidence>
<evidence type="ECO:0000256" key="2">
    <source>
        <dbReference type="ARBA" id="ARBA00005551"/>
    </source>
</evidence>
<dbReference type="PROSITE" id="PS51201">
    <property type="entry name" value="RCK_N"/>
    <property type="match status" value="1"/>
</dbReference>
<dbReference type="Pfam" id="PF00999">
    <property type="entry name" value="Na_H_Exchanger"/>
    <property type="match status" value="1"/>
</dbReference>
<comment type="caution">
    <text evidence="12">The sequence shown here is derived from an EMBL/GenBank/DDBJ whole genome shotgun (WGS) entry which is preliminary data.</text>
</comment>
<dbReference type="Proteomes" id="UP000628775">
    <property type="component" value="Unassembled WGS sequence"/>
</dbReference>
<keyword evidence="13" id="KW-1185">Reference proteome</keyword>
<evidence type="ECO:0000256" key="4">
    <source>
        <dbReference type="ARBA" id="ARBA00022449"/>
    </source>
</evidence>
<dbReference type="Gene3D" id="3.40.50.720">
    <property type="entry name" value="NAD(P)-binding Rossmann-like Domain"/>
    <property type="match status" value="1"/>
</dbReference>
<dbReference type="PANTHER" id="PTHR43562:SF1">
    <property type="entry name" value="NA(+)_H(+) ANTIPORTER YJBQ-RELATED"/>
    <property type="match status" value="1"/>
</dbReference>
<dbReference type="InterPro" id="IPR003148">
    <property type="entry name" value="RCK_N"/>
</dbReference>
<keyword evidence="5 9" id="KW-0812">Transmembrane</keyword>
<feature type="transmembrane region" description="Helical" evidence="9">
    <location>
        <begin position="58"/>
        <end position="80"/>
    </location>
</feature>
<dbReference type="GO" id="GO:1902600">
    <property type="term" value="P:proton transmembrane transport"/>
    <property type="evidence" value="ECO:0007669"/>
    <property type="project" value="InterPro"/>
</dbReference>
<evidence type="ECO:0000259" key="10">
    <source>
        <dbReference type="PROSITE" id="PS51201"/>
    </source>
</evidence>
<dbReference type="Pfam" id="PF02254">
    <property type="entry name" value="TrkA_N"/>
    <property type="match status" value="1"/>
</dbReference>
<feature type="transmembrane region" description="Helical" evidence="9">
    <location>
        <begin position="101"/>
        <end position="126"/>
    </location>
</feature>
<comment type="subcellular location">
    <subcellularLocation>
        <location evidence="1">Membrane</location>
        <topology evidence="1">Multi-pass membrane protein</topology>
    </subcellularLocation>
</comment>
<keyword evidence="3" id="KW-0813">Transport</keyword>
<dbReference type="EMBL" id="BMIR01000019">
    <property type="protein sequence ID" value="GGE51345.1"/>
    <property type="molecule type" value="Genomic_DNA"/>
</dbReference>
<keyword evidence="6 9" id="KW-1133">Transmembrane helix</keyword>
<organism evidence="12 13">
    <name type="scientific">Pullulanibacillus camelliae</name>
    <dbReference type="NCBI Taxonomy" id="1707096"/>
    <lineage>
        <taxon>Bacteria</taxon>
        <taxon>Bacillati</taxon>
        <taxon>Bacillota</taxon>
        <taxon>Bacilli</taxon>
        <taxon>Bacillales</taxon>
        <taxon>Sporolactobacillaceae</taxon>
        <taxon>Pullulanibacillus</taxon>
    </lineage>
</organism>
<dbReference type="AlphaFoldDB" id="A0A8J2YLN8"/>
<dbReference type="InterPro" id="IPR038770">
    <property type="entry name" value="Na+/solute_symporter_sf"/>
</dbReference>
<dbReference type="GO" id="GO:0016020">
    <property type="term" value="C:membrane"/>
    <property type="evidence" value="ECO:0007669"/>
    <property type="project" value="UniProtKB-SubCell"/>
</dbReference>
<evidence type="ECO:0000256" key="1">
    <source>
        <dbReference type="ARBA" id="ARBA00004141"/>
    </source>
</evidence>
<dbReference type="GO" id="GO:0008324">
    <property type="term" value="F:monoatomic cation transmembrane transporter activity"/>
    <property type="evidence" value="ECO:0007669"/>
    <property type="project" value="InterPro"/>
</dbReference>
<feature type="transmembrane region" description="Helical" evidence="9">
    <location>
        <begin position="6"/>
        <end position="24"/>
    </location>
</feature>
<gene>
    <name evidence="12" type="primary">yjbQ</name>
    <name evidence="12" type="ORF">GCM10011391_32690</name>
</gene>
<reference evidence="12" key="2">
    <citation type="submission" date="2020-09" db="EMBL/GenBank/DDBJ databases">
        <authorList>
            <person name="Sun Q."/>
            <person name="Zhou Y."/>
        </authorList>
    </citation>
    <scope>NUCLEOTIDE SEQUENCE</scope>
    <source>
        <strain evidence="12">CGMCC 1.15371</strain>
    </source>
</reference>
<sequence>METSSSFASLVVVVVVAFLMPILLHRLRLQFVPVVVAEIVAGIVIGKTGFNLIHNDAILSTLSTLGFIYLLFLSGLEIDFSLFASRSKNKNKEKKKEPNSFILAITMFILILAVSYGLALLIGLFGQSSNPYLMTLVIATISLGIVVPTLKDAGILKTTIGQNILLISVIGDLVTMILLAVFVSLSSTQTGSIWFIVILFAAGLVFYIVGKYFKHRSFLETMTKGTIQIDIRAVFALIIVLVGLAESLGTEIILGSFLAGVLVSLLSPNPTMVHKLDSFGYGFLIPIFFVMVGVDLDLRSIFTDPHVLVLIPVLIAAFYIAKIVPALFLRKWYSWRTVFSIGLLISAKLTLLIAAARVGERLDIIGSKMASAIILVGVISSIIGPIAFKKMFPQEHVNKKKKVVFIGANQITLPISWELEKNTFETIVYHRKQEKWDRLEPTNTSAFKVQDLPDCRVETLHELGAFEADILVLATKQDELNAQLAKEAMDEGVERVIARIETPALVDELRDLGIEIYSGMLSTKTILKALIETPGLVDILTKDKSVLHEIMMNNPTYQFCKLRNFPFQGDAIIIRIFRNSESIIPHGDTDLRLGDRLIVTGSGEHISNLRELLEE</sequence>
<dbReference type="SUPFAM" id="SSF51735">
    <property type="entry name" value="NAD(P)-binding Rossmann-fold domains"/>
    <property type="match status" value="1"/>
</dbReference>
<evidence type="ECO:0000256" key="8">
    <source>
        <dbReference type="ARBA" id="ARBA00023136"/>
    </source>
</evidence>
<reference evidence="12" key="1">
    <citation type="journal article" date="2014" name="Int. J. Syst. Evol. Microbiol.">
        <title>Complete genome sequence of Corynebacterium casei LMG S-19264T (=DSM 44701T), isolated from a smear-ripened cheese.</title>
        <authorList>
            <consortium name="US DOE Joint Genome Institute (JGI-PGF)"/>
            <person name="Walter F."/>
            <person name="Albersmeier A."/>
            <person name="Kalinowski J."/>
            <person name="Ruckert C."/>
        </authorList>
    </citation>
    <scope>NUCLEOTIDE SEQUENCE</scope>
    <source>
        <strain evidence="12">CGMCC 1.15371</strain>
    </source>
</reference>